<evidence type="ECO:0000313" key="2">
    <source>
        <dbReference type="Proteomes" id="UP001054837"/>
    </source>
</evidence>
<protein>
    <submittedName>
        <fullName evidence="1">Uncharacterized protein</fullName>
    </submittedName>
</protein>
<keyword evidence="2" id="KW-1185">Reference proteome</keyword>
<sequence>MAKIGEKSKSHSMQKDINEVEDMWPPQQPQTQSQISAIVNRDIHSHLKARPCIESSPVSGAQWHSRPLRRMLFKLGLQLRRQLWASPV</sequence>
<dbReference type="AlphaFoldDB" id="A0AAV4S787"/>
<reference evidence="1 2" key="1">
    <citation type="submission" date="2021-06" db="EMBL/GenBank/DDBJ databases">
        <title>Caerostris darwini draft genome.</title>
        <authorList>
            <person name="Kono N."/>
            <person name="Arakawa K."/>
        </authorList>
    </citation>
    <scope>NUCLEOTIDE SEQUENCE [LARGE SCALE GENOMIC DNA]</scope>
</reference>
<dbReference type="EMBL" id="BPLQ01007287">
    <property type="protein sequence ID" value="GIY29189.1"/>
    <property type="molecule type" value="Genomic_DNA"/>
</dbReference>
<dbReference type="Proteomes" id="UP001054837">
    <property type="component" value="Unassembled WGS sequence"/>
</dbReference>
<name>A0AAV4S787_9ARAC</name>
<proteinExistence type="predicted"/>
<gene>
    <name evidence="1" type="ORF">CDAR_588251</name>
</gene>
<comment type="caution">
    <text evidence="1">The sequence shown here is derived from an EMBL/GenBank/DDBJ whole genome shotgun (WGS) entry which is preliminary data.</text>
</comment>
<evidence type="ECO:0000313" key="1">
    <source>
        <dbReference type="EMBL" id="GIY29189.1"/>
    </source>
</evidence>
<organism evidence="1 2">
    <name type="scientific">Caerostris darwini</name>
    <dbReference type="NCBI Taxonomy" id="1538125"/>
    <lineage>
        <taxon>Eukaryota</taxon>
        <taxon>Metazoa</taxon>
        <taxon>Ecdysozoa</taxon>
        <taxon>Arthropoda</taxon>
        <taxon>Chelicerata</taxon>
        <taxon>Arachnida</taxon>
        <taxon>Araneae</taxon>
        <taxon>Araneomorphae</taxon>
        <taxon>Entelegynae</taxon>
        <taxon>Araneoidea</taxon>
        <taxon>Araneidae</taxon>
        <taxon>Caerostris</taxon>
    </lineage>
</organism>
<accession>A0AAV4S787</accession>